<dbReference type="CDD" id="cd00086">
    <property type="entry name" value="homeodomain"/>
    <property type="match status" value="1"/>
</dbReference>
<dbReference type="PANTHER" id="PTHR11850">
    <property type="entry name" value="HOMEOBOX PROTEIN TRANSCRIPTION FACTORS"/>
    <property type="match status" value="1"/>
</dbReference>
<comment type="subcellular location">
    <subcellularLocation>
        <location evidence="4">Nucleus</location>
    </subcellularLocation>
</comment>
<evidence type="ECO:0000256" key="3">
    <source>
        <dbReference type="ARBA" id="ARBA00023242"/>
    </source>
</evidence>
<evidence type="ECO:0000256" key="1">
    <source>
        <dbReference type="ARBA" id="ARBA00023125"/>
    </source>
</evidence>
<dbReference type="Pfam" id="PF05920">
    <property type="entry name" value="Homeobox_KN"/>
    <property type="match status" value="1"/>
</dbReference>
<reference evidence="7" key="1">
    <citation type="journal article" date="2020" name="Stud. Mycol.">
        <title>101 Dothideomycetes genomes: a test case for predicting lifestyles and emergence of pathogens.</title>
        <authorList>
            <person name="Haridas S."/>
            <person name="Albert R."/>
            <person name="Binder M."/>
            <person name="Bloem J."/>
            <person name="Labutti K."/>
            <person name="Salamov A."/>
            <person name="Andreopoulos B."/>
            <person name="Baker S."/>
            <person name="Barry K."/>
            <person name="Bills G."/>
            <person name="Bluhm B."/>
            <person name="Cannon C."/>
            <person name="Castanera R."/>
            <person name="Culley D."/>
            <person name="Daum C."/>
            <person name="Ezra D."/>
            <person name="Gonzalez J."/>
            <person name="Henrissat B."/>
            <person name="Kuo A."/>
            <person name="Liang C."/>
            <person name="Lipzen A."/>
            <person name="Lutzoni F."/>
            <person name="Magnuson J."/>
            <person name="Mondo S."/>
            <person name="Nolan M."/>
            <person name="Ohm R."/>
            <person name="Pangilinan J."/>
            <person name="Park H.-J."/>
            <person name="Ramirez L."/>
            <person name="Alfaro M."/>
            <person name="Sun H."/>
            <person name="Tritt A."/>
            <person name="Yoshinaga Y."/>
            <person name="Zwiers L.-H."/>
            <person name="Turgeon B."/>
            <person name="Goodwin S."/>
            <person name="Spatafora J."/>
            <person name="Crous P."/>
            <person name="Grigoriev I."/>
        </authorList>
    </citation>
    <scope>NUCLEOTIDE SEQUENCE</scope>
    <source>
        <strain evidence="7">HMLAC05119</strain>
    </source>
</reference>
<evidence type="ECO:0000256" key="2">
    <source>
        <dbReference type="ARBA" id="ARBA00023155"/>
    </source>
</evidence>
<dbReference type="SUPFAM" id="SSF46689">
    <property type="entry name" value="Homeodomain-like"/>
    <property type="match status" value="1"/>
</dbReference>
<feature type="region of interest" description="Disordered" evidence="5">
    <location>
        <begin position="283"/>
        <end position="302"/>
    </location>
</feature>
<dbReference type="GO" id="GO:0006355">
    <property type="term" value="P:regulation of DNA-templated transcription"/>
    <property type="evidence" value="ECO:0007669"/>
    <property type="project" value="InterPro"/>
</dbReference>
<feature type="domain" description="Homeobox" evidence="6">
    <location>
        <begin position="223"/>
        <end position="282"/>
    </location>
</feature>
<dbReference type="GO" id="GO:0003677">
    <property type="term" value="F:DNA binding"/>
    <property type="evidence" value="ECO:0007669"/>
    <property type="project" value="UniProtKB-UniRule"/>
</dbReference>
<evidence type="ECO:0000256" key="4">
    <source>
        <dbReference type="PROSITE-ProRule" id="PRU00108"/>
    </source>
</evidence>
<dbReference type="GO" id="GO:0005634">
    <property type="term" value="C:nucleus"/>
    <property type="evidence" value="ECO:0007669"/>
    <property type="project" value="UniProtKB-SubCell"/>
</dbReference>
<organism evidence="7 8">
    <name type="scientific">Ampelomyces quisqualis</name>
    <name type="common">Powdery mildew agent</name>
    <dbReference type="NCBI Taxonomy" id="50730"/>
    <lineage>
        <taxon>Eukaryota</taxon>
        <taxon>Fungi</taxon>
        <taxon>Dikarya</taxon>
        <taxon>Ascomycota</taxon>
        <taxon>Pezizomycotina</taxon>
        <taxon>Dothideomycetes</taxon>
        <taxon>Pleosporomycetidae</taxon>
        <taxon>Pleosporales</taxon>
        <taxon>Pleosporineae</taxon>
        <taxon>Phaeosphaeriaceae</taxon>
        <taxon>Ampelomyces</taxon>
    </lineage>
</organism>
<evidence type="ECO:0000256" key="5">
    <source>
        <dbReference type="SAM" id="MobiDB-lite"/>
    </source>
</evidence>
<dbReference type="InterPro" id="IPR009057">
    <property type="entry name" value="Homeodomain-like_sf"/>
</dbReference>
<evidence type="ECO:0000313" key="8">
    <source>
        <dbReference type="Proteomes" id="UP000800096"/>
    </source>
</evidence>
<dbReference type="OrthoDB" id="10056939at2759"/>
<dbReference type="Gene3D" id="1.10.10.60">
    <property type="entry name" value="Homeodomain-like"/>
    <property type="match status" value="1"/>
</dbReference>
<dbReference type="SMART" id="SM00389">
    <property type="entry name" value="HOX"/>
    <property type="match status" value="1"/>
</dbReference>
<dbReference type="EMBL" id="ML979133">
    <property type="protein sequence ID" value="KAF1919086.1"/>
    <property type="molecule type" value="Genomic_DNA"/>
</dbReference>
<name>A0A6A5QX06_AMPQU</name>
<evidence type="ECO:0000313" key="7">
    <source>
        <dbReference type="EMBL" id="KAF1919086.1"/>
    </source>
</evidence>
<dbReference type="InterPro" id="IPR050224">
    <property type="entry name" value="TALE_homeobox"/>
</dbReference>
<feature type="region of interest" description="Disordered" evidence="5">
    <location>
        <begin position="346"/>
        <end position="384"/>
    </location>
</feature>
<gene>
    <name evidence="7" type="ORF">BDU57DRAFT_536106</name>
</gene>
<dbReference type="Proteomes" id="UP000800096">
    <property type="component" value="Unassembled WGS sequence"/>
</dbReference>
<sequence>MLSPNDISPKGKAPSIWSIDSGYGSNTREDDECNLLQQSSYAGKTPSGLPQQPIGLGIGGIDLSRFRNVHVEDKLRLRRPAAPVGPVTTKLNVFTAKATSTTNSILPYISHDVATCITCQLWELTNPGEGLNCDDCKSKEFIRPAVLHVFDAKPDVKVVFHRLQIPQEPRLRHETKPSHKGRCTACDLAYRNDTQTPSTCTSRMPEPDLLSPISPFSPSTVRRSCARRHRRLPSHALHRLRTWLGANRDHPYPNSETKRTLAQECGLTEKQVTTWFTNTRARKLPLPNDRSHPSSEDEGAYESDFSSIADTPIHYPNPALGYGTPLSNVTNFAGSAPYEIIPSTLPASRRGKKKDYGRMNTASPFEDLPAPQTTATTSPGFASPEQETWQCTFCRQNLVPKSWRRHEETQHRPKYQWTCLADGPEVTIPSHTGSSTICVFCQVENPSPDHFRHSHRVFECQKKSEADRTFGRPDHLRQHIKNFHKTSMLSLVRDKWRRERPRNVANEMWKCGFCQATLTTWDMRETHIANHFKDGSTMASWIDPDTAPTVESNHDPLQVPSEEHTPILTNLTTQLIEHPIAHFDPQPQPQSQSHHFLPMSFDQMPPIFACSNIDIAPTLQDYTNMDFGGYMPVPDTFGSDYNFAGPSAIGDFGAHYPPAPDTMGDYYGDEALQLDFDAMANTDLLSNSVDYQNVWDAELQ</sequence>
<dbReference type="InterPro" id="IPR008422">
    <property type="entry name" value="KN_HD"/>
</dbReference>
<evidence type="ECO:0000259" key="6">
    <source>
        <dbReference type="PROSITE" id="PS50071"/>
    </source>
</evidence>
<accession>A0A6A5QX06</accession>
<feature type="DNA-binding region" description="Homeobox" evidence="4">
    <location>
        <begin position="225"/>
        <end position="283"/>
    </location>
</feature>
<dbReference type="PROSITE" id="PS50071">
    <property type="entry name" value="HOMEOBOX_2"/>
    <property type="match status" value="1"/>
</dbReference>
<proteinExistence type="predicted"/>
<keyword evidence="3 4" id="KW-0539">Nucleus</keyword>
<keyword evidence="8" id="KW-1185">Reference proteome</keyword>
<keyword evidence="1 4" id="KW-0238">DNA-binding</keyword>
<keyword evidence="2 4" id="KW-0371">Homeobox</keyword>
<dbReference type="AlphaFoldDB" id="A0A6A5QX06"/>
<dbReference type="InterPro" id="IPR001356">
    <property type="entry name" value="HD"/>
</dbReference>
<feature type="region of interest" description="Disordered" evidence="5">
    <location>
        <begin position="197"/>
        <end position="221"/>
    </location>
</feature>
<protein>
    <recommendedName>
        <fullName evidence="6">Homeobox domain-containing protein</fullName>
    </recommendedName>
</protein>
<feature type="compositionally biased region" description="Polar residues" evidence="5">
    <location>
        <begin position="371"/>
        <end position="384"/>
    </location>
</feature>